<dbReference type="PRINTS" id="PR00344">
    <property type="entry name" value="BCTRLSENSOR"/>
</dbReference>
<feature type="domain" description="PAC" evidence="11">
    <location>
        <begin position="263"/>
        <end position="315"/>
    </location>
</feature>
<dbReference type="InterPro" id="IPR036890">
    <property type="entry name" value="HATPase_C_sf"/>
</dbReference>
<dbReference type="InterPro" id="IPR003661">
    <property type="entry name" value="HisK_dim/P_dom"/>
</dbReference>
<dbReference type="Proteomes" id="UP001235303">
    <property type="component" value="Unassembled WGS sequence"/>
</dbReference>
<dbReference type="InterPro" id="IPR003594">
    <property type="entry name" value="HATPase_dom"/>
</dbReference>
<dbReference type="Pfam" id="PF02518">
    <property type="entry name" value="HATPase_c"/>
    <property type="match status" value="1"/>
</dbReference>
<feature type="coiled-coil region" evidence="7">
    <location>
        <begin position="303"/>
        <end position="333"/>
    </location>
</feature>
<feature type="modified residue" description="4-aspartylphosphate" evidence="6">
    <location>
        <position position="61"/>
    </location>
</feature>
<dbReference type="InterPro" id="IPR013655">
    <property type="entry name" value="PAS_fold_3"/>
</dbReference>
<feature type="domain" description="Response regulatory" evidence="9">
    <location>
        <begin position="12"/>
        <end position="128"/>
    </location>
</feature>
<evidence type="ECO:0000259" key="8">
    <source>
        <dbReference type="PROSITE" id="PS50109"/>
    </source>
</evidence>
<evidence type="ECO:0000256" key="5">
    <source>
        <dbReference type="ARBA" id="ARBA00023012"/>
    </source>
</evidence>
<dbReference type="SMART" id="SM00086">
    <property type="entry name" value="PAC"/>
    <property type="match status" value="1"/>
</dbReference>
<dbReference type="InterPro" id="IPR001610">
    <property type="entry name" value="PAC"/>
</dbReference>
<dbReference type="PROSITE" id="PS50113">
    <property type="entry name" value="PAC"/>
    <property type="match status" value="1"/>
</dbReference>
<dbReference type="SUPFAM" id="SSF55785">
    <property type="entry name" value="PYP-like sensor domain (PAS domain)"/>
    <property type="match status" value="1"/>
</dbReference>
<evidence type="ECO:0000313" key="13">
    <source>
        <dbReference type="Proteomes" id="UP001235303"/>
    </source>
</evidence>
<dbReference type="CDD" id="cd19920">
    <property type="entry name" value="REC_PA4781-like"/>
    <property type="match status" value="1"/>
</dbReference>
<dbReference type="CDD" id="cd17546">
    <property type="entry name" value="REC_hyHK_CKI1_RcsC-like"/>
    <property type="match status" value="1"/>
</dbReference>
<dbReference type="SMART" id="SM00388">
    <property type="entry name" value="HisKA"/>
    <property type="match status" value="1"/>
</dbReference>
<feature type="domain" description="Response regulatory" evidence="9">
    <location>
        <begin position="584"/>
        <end position="700"/>
    </location>
</feature>
<reference evidence="12 13" key="1">
    <citation type="submission" date="2023-01" db="EMBL/GenBank/DDBJ databases">
        <title>Novel diversity within Roseofilum (Cyanobacteria; Desertifilaceae) from marine benthic mats with descriptions of four novel species.</title>
        <authorList>
            <person name="Wang Y."/>
            <person name="Berthold D.E."/>
            <person name="Hu J."/>
            <person name="Lefler F.W."/>
            <person name="Laughinghouse H.D. IV."/>
        </authorList>
    </citation>
    <scope>NUCLEOTIDE SEQUENCE [LARGE SCALE GENOMIC DNA]</scope>
    <source>
        <strain evidence="12 13">BLCC-M154</strain>
    </source>
</reference>
<keyword evidence="5" id="KW-0902">Two-component regulatory system</keyword>
<dbReference type="EMBL" id="JAQOSP010000147">
    <property type="protein sequence ID" value="MDJ1172271.1"/>
    <property type="molecule type" value="Genomic_DNA"/>
</dbReference>
<dbReference type="Pfam" id="PF00072">
    <property type="entry name" value="Response_reg"/>
    <property type="match status" value="2"/>
</dbReference>
<name>A0ABT7AZF4_9CYAN</name>
<dbReference type="InterPro" id="IPR001789">
    <property type="entry name" value="Sig_transdc_resp-reg_receiver"/>
</dbReference>
<evidence type="ECO:0000256" key="2">
    <source>
        <dbReference type="ARBA" id="ARBA00012438"/>
    </source>
</evidence>
<dbReference type="InterPro" id="IPR035965">
    <property type="entry name" value="PAS-like_dom_sf"/>
</dbReference>
<keyword evidence="3 6" id="KW-0597">Phosphoprotein</keyword>
<evidence type="ECO:0000259" key="11">
    <source>
        <dbReference type="PROSITE" id="PS50113"/>
    </source>
</evidence>
<evidence type="ECO:0000256" key="1">
    <source>
        <dbReference type="ARBA" id="ARBA00000085"/>
    </source>
</evidence>
<keyword evidence="7" id="KW-0175">Coiled coil</keyword>
<comment type="catalytic activity">
    <reaction evidence="1">
        <text>ATP + protein L-histidine = ADP + protein N-phospho-L-histidine.</text>
        <dbReference type="EC" id="2.7.13.3"/>
    </reaction>
</comment>
<dbReference type="InterPro" id="IPR000014">
    <property type="entry name" value="PAS"/>
</dbReference>
<comment type="caution">
    <text evidence="6">Lacks conserved residue(s) required for the propagation of feature annotation.</text>
</comment>
<dbReference type="SUPFAM" id="SSF52172">
    <property type="entry name" value="CheY-like"/>
    <property type="match status" value="2"/>
</dbReference>
<protein>
    <recommendedName>
        <fullName evidence="2">histidine kinase</fullName>
        <ecNumber evidence="2">2.7.13.3</ecNumber>
    </recommendedName>
</protein>
<dbReference type="InterPro" id="IPR005467">
    <property type="entry name" value="His_kinase_dom"/>
</dbReference>
<evidence type="ECO:0000259" key="9">
    <source>
        <dbReference type="PROSITE" id="PS50110"/>
    </source>
</evidence>
<feature type="domain" description="Histidine kinase" evidence="8">
    <location>
        <begin position="333"/>
        <end position="558"/>
    </location>
</feature>
<keyword evidence="4" id="KW-0418">Kinase</keyword>
<evidence type="ECO:0000256" key="3">
    <source>
        <dbReference type="ARBA" id="ARBA00022553"/>
    </source>
</evidence>
<dbReference type="InterPro" id="IPR004358">
    <property type="entry name" value="Sig_transdc_His_kin-like_C"/>
</dbReference>
<dbReference type="SMART" id="SM00448">
    <property type="entry name" value="REC"/>
    <property type="match status" value="2"/>
</dbReference>
<dbReference type="PROSITE" id="PS50109">
    <property type="entry name" value="HIS_KIN"/>
    <property type="match status" value="1"/>
</dbReference>
<evidence type="ECO:0000313" key="12">
    <source>
        <dbReference type="EMBL" id="MDJ1172271.1"/>
    </source>
</evidence>
<dbReference type="SMART" id="SM00387">
    <property type="entry name" value="HATPase_c"/>
    <property type="match status" value="1"/>
</dbReference>
<accession>A0ABT7AZF4</accession>
<dbReference type="InterPro" id="IPR000700">
    <property type="entry name" value="PAS-assoc_C"/>
</dbReference>
<dbReference type="InterPro" id="IPR036097">
    <property type="entry name" value="HisK_dim/P_sf"/>
</dbReference>
<dbReference type="PROSITE" id="PS50110">
    <property type="entry name" value="RESPONSE_REGULATORY"/>
    <property type="match status" value="2"/>
</dbReference>
<evidence type="ECO:0000256" key="6">
    <source>
        <dbReference type="PROSITE-ProRule" id="PRU00169"/>
    </source>
</evidence>
<dbReference type="Gene3D" id="1.10.287.130">
    <property type="match status" value="1"/>
</dbReference>
<gene>
    <name evidence="12" type="ORF">PMG71_22840</name>
</gene>
<dbReference type="Pfam" id="PF08447">
    <property type="entry name" value="PAS_3"/>
    <property type="match status" value="1"/>
</dbReference>
<organism evidence="12 13">
    <name type="scientific">Roseofilum acuticapitatum BLCC-M154</name>
    <dbReference type="NCBI Taxonomy" id="3022444"/>
    <lineage>
        <taxon>Bacteria</taxon>
        <taxon>Bacillati</taxon>
        <taxon>Cyanobacteriota</taxon>
        <taxon>Cyanophyceae</taxon>
        <taxon>Desertifilales</taxon>
        <taxon>Desertifilaceae</taxon>
        <taxon>Roseofilum</taxon>
        <taxon>Roseofilum acuticapitatum</taxon>
    </lineage>
</organism>
<dbReference type="PANTHER" id="PTHR45339:SF1">
    <property type="entry name" value="HYBRID SIGNAL TRANSDUCTION HISTIDINE KINASE J"/>
    <property type="match status" value="1"/>
</dbReference>
<feature type="domain" description="PAS" evidence="10">
    <location>
        <begin position="187"/>
        <end position="259"/>
    </location>
</feature>
<dbReference type="SUPFAM" id="SSF47384">
    <property type="entry name" value="Homodimeric domain of signal transducing histidine kinase"/>
    <property type="match status" value="1"/>
</dbReference>
<evidence type="ECO:0000256" key="4">
    <source>
        <dbReference type="ARBA" id="ARBA00022777"/>
    </source>
</evidence>
<dbReference type="RefSeq" id="WP_283756019.1">
    <property type="nucleotide sequence ID" value="NZ_JAQOSP010000147.1"/>
</dbReference>
<dbReference type="CDD" id="cd00130">
    <property type="entry name" value="PAS"/>
    <property type="match status" value="1"/>
</dbReference>
<dbReference type="SUPFAM" id="SSF55874">
    <property type="entry name" value="ATPase domain of HSP90 chaperone/DNA topoisomerase II/histidine kinase"/>
    <property type="match status" value="1"/>
</dbReference>
<dbReference type="Gene3D" id="3.30.450.20">
    <property type="entry name" value="PAS domain"/>
    <property type="match status" value="1"/>
</dbReference>
<sequence length="718" mass="81606">MEAIEFEPSQYKILVVEDNATNMRLLIELLLDDGYQVEAAVNGLEALEMAEAILPDLVLLDVMMPGLNGYEVCAKLQENPQTQETPIIFVTAIAQVADKIKAFELGAVDYITKPFNTREVMIRLKRHLIRRSQYQYLEQKITTLQQSLFACCSHQEESSSIPQNQNLDQLVHEYHELKDIEKSLRESEERWHLAFLGNNDGIWDWNIAQNQVFYSPRWKSMLGYTEPEISNHPDEWKNRIHPDDINRVMTALKEHLDQKSPGYVEEHRLRCKDGSYKWVLGRGKALWDDQGRLVRMVGSNTDISELKQTEKLLKEAKELAEKASQEKTSFLDRISHESLTPLNAIIGLSELVIKELRMQNQWLPKHLDCLQLIHRSGKDVLKMINDILDFSHLRNQEIGLSNRCIDLDEFLYCIEQRYRTLSKKLNLTFTLHKSSYLPQFIEIDDRKLCQVLGHLLGNSFKFTESGEVSLTVEIVDYPPSPPLVRFRVADTGPGIAAEEIGNIFIPFAQIETGNNSQSGTGLGVCISEQLVQLMGGSIRVCSEVGSGTQVQVDLPLTLPAPDEEPAPCISQPIMGLAYFQRNYRILIADRQLERRSLIGEILGEVGFRIQVAVNGEETIELWKTWHPDLILMSLELPGMKSYTPIERIRQSIKGQDCVIIALADLEGQGDRQELLAAGYNDSLNWPVLPEQLLEKIGQSLGINYIYGQSLDPSAPETN</sequence>
<dbReference type="NCBIfam" id="TIGR00229">
    <property type="entry name" value="sensory_box"/>
    <property type="match status" value="1"/>
</dbReference>
<dbReference type="EC" id="2.7.13.3" evidence="2"/>
<keyword evidence="13" id="KW-1185">Reference proteome</keyword>
<dbReference type="Gene3D" id="3.40.50.2300">
    <property type="match status" value="2"/>
</dbReference>
<dbReference type="InterPro" id="IPR011006">
    <property type="entry name" value="CheY-like_superfamily"/>
</dbReference>
<dbReference type="Gene3D" id="3.30.565.10">
    <property type="entry name" value="Histidine kinase-like ATPase, C-terminal domain"/>
    <property type="match status" value="1"/>
</dbReference>
<dbReference type="CDD" id="cd16922">
    <property type="entry name" value="HATPase_EvgS-ArcB-TorS-like"/>
    <property type="match status" value="1"/>
</dbReference>
<comment type="caution">
    <text evidence="12">The sequence shown here is derived from an EMBL/GenBank/DDBJ whole genome shotgun (WGS) entry which is preliminary data.</text>
</comment>
<dbReference type="SMART" id="SM00091">
    <property type="entry name" value="PAS"/>
    <property type="match status" value="1"/>
</dbReference>
<evidence type="ECO:0000259" key="10">
    <source>
        <dbReference type="PROSITE" id="PS50112"/>
    </source>
</evidence>
<dbReference type="CDD" id="cd00082">
    <property type="entry name" value="HisKA"/>
    <property type="match status" value="1"/>
</dbReference>
<dbReference type="PROSITE" id="PS50112">
    <property type="entry name" value="PAS"/>
    <property type="match status" value="1"/>
</dbReference>
<keyword evidence="4" id="KW-0808">Transferase</keyword>
<proteinExistence type="predicted"/>
<evidence type="ECO:0000256" key="7">
    <source>
        <dbReference type="SAM" id="Coils"/>
    </source>
</evidence>
<dbReference type="Pfam" id="PF00512">
    <property type="entry name" value="HisKA"/>
    <property type="match status" value="1"/>
</dbReference>
<dbReference type="PANTHER" id="PTHR45339">
    <property type="entry name" value="HYBRID SIGNAL TRANSDUCTION HISTIDINE KINASE J"/>
    <property type="match status" value="1"/>
</dbReference>